<accession>A0A9D5DFI9</accession>
<reference evidence="1" key="1">
    <citation type="submission" date="2021-03" db="EMBL/GenBank/DDBJ databases">
        <authorList>
            <person name="Li Z."/>
            <person name="Yang C."/>
        </authorList>
    </citation>
    <scope>NUCLEOTIDE SEQUENCE</scope>
    <source>
        <strain evidence="1">Dzin_1.0</strain>
        <tissue evidence="1">Leaf</tissue>
    </source>
</reference>
<dbReference type="OrthoDB" id="607706at2759"/>
<dbReference type="EMBL" id="JAGGNH010000001">
    <property type="protein sequence ID" value="KAJ0988927.1"/>
    <property type="molecule type" value="Genomic_DNA"/>
</dbReference>
<sequence>MPYTIALDPDVPVTADQSCYVVHMNDAYIINVTVTSDGGRILEWLDRFIAPYRGEIVSVHGEPRPFNCGLASRCLQPNISALFVAVGHRVLVLPVRRNQDLPALFVIDLFFNERLYFVGMHIDRLCDWLGKRVLFIKRFKDLRAFVMENTNYREDLSTPSLRKLVHKVTGVILNPSVSRRFCPCRWWMKNLSPELVMYGSIRAHMAFRVAQTALQTARLQRLQPAVAG</sequence>
<dbReference type="SUPFAM" id="SSF53098">
    <property type="entry name" value="Ribonuclease H-like"/>
    <property type="match status" value="1"/>
</dbReference>
<evidence type="ECO:0000313" key="1">
    <source>
        <dbReference type="EMBL" id="KAJ0988927.1"/>
    </source>
</evidence>
<comment type="caution">
    <text evidence="1">The sequence shown here is derived from an EMBL/GenBank/DDBJ whole genome shotgun (WGS) entry which is preliminary data.</text>
</comment>
<dbReference type="Proteomes" id="UP001085076">
    <property type="component" value="Miscellaneous, Linkage group lg01"/>
</dbReference>
<dbReference type="InterPro" id="IPR012337">
    <property type="entry name" value="RNaseH-like_sf"/>
</dbReference>
<reference evidence="1" key="2">
    <citation type="journal article" date="2022" name="Hortic Res">
        <title>The genome of Dioscorea zingiberensis sheds light on the biosynthesis, origin and evolution of the medicinally important diosgenin saponins.</title>
        <authorList>
            <person name="Li Y."/>
            <person name="Tan C."/>
            <person name="Li Z."/>
            <person name="Guo J."/>
            <person name="Li S."/>
            <person name="Chen X."/>
            <person name="Wang C."/>
            <person name="Dai X."/>
            <person name="Yang H."/>
            <person name="Song W."/>
            <person name="Hou L."/>
            <person name="Xu J."/>
            <person name="Tong Z."/>
            <person name="Xu A."/>
            <person name="Yuan X."/>
            <person name="Wang W."/>
            <person name="Yang Q."/>
            <person name="Chen L."/>
            <person name="Sun Z."/>
            <person name="Wang K."/>
            <person name="Pan B."/>
            <person name="Chen J."/>
            <person name="Bao Y."/>
            <person name="Liu F."/>
            <person name="Qi X."/>
            <person name="Gang D.R."/>
            <person name="Wen J."/>
            <person name="Li J."/>
        </authorList>
    </citation>
    <scope>NUCLEOTIDE SEQUENCE</scope>
    <source>
        <strain evidence="1">Dzin_1.0</strain>
    </source>
</reference>
<dbReference type="GO" id="GO:0003676">
    <property type="term" value="F:nucleic acid binding"/>
    <property type="evidence" value="ECO:0007669"/>
    <property type="project" value="InterPro"/>
</dbReference>
<dbReference type="Gene3D" id="3.30.420.10">
    <property type="entry name" value="Ribonuclease H-like superfamily/Ribonuclease H"/>
    <property type="match status" value="1"/>
</dbReference>
<dbReference type="InterPro" id="IPR036397">
    <property type="entry name" value="RNaseH_sf"/>
</dbReference>
<dbReference type="AlphaFoldDB" id="A0A9D5DFI9"/>
<proteinExistence type="predicted"/>
<name>A0A9D5DFI9_9LILI</name>
<gene>
    <name evidence="1" type="ORF">J5N97_007283</name>
</gene>
<protein>
    <submittedName>
        <fullName evidence="1">Uncharacterized protein</fullName>
    </submittedName>
</protein>
<evidence type="ECO:0000313" key="2">
    <source>
        <dbReference type="Proteomes" id="UP001085076"/>
    </source>
</evidence>
<keyword evidence="2" id="KW-1185">Reference proteome</keyword>
<organism evidence="1 2">
    <name type="scientific">Dioscorea zingiberensis</name>
    <dbReference type="NCBI Taxonomy" id="325984"/>
    <lineage>
        <taxon>Eukaryota</taxon>
        <taxon>Viridiplantae</taxon>
        <taxon>Streptophyta</taxon>
        <taxon>Embryophyta</taxon>
        <taxon>Tracheophyta</taxon>
        <taxon>Spermatophyta</taxon>
        <taxon>Magnoliopsida</taxon>
        <taxon>Liliopsida</taxon>
        <taxon>Dioscoreales</taxon>
        <taxon>Dioscoreaceae</taxon>
        <taxon>Dioscorea</taxon>
    </lineage>
</organism>